<dbReference type="AlphaFoldDB" id="I4EL21"/>
<evidence type="ECO:0000313" key="1">
    <source>
        <dbReference type="EMBL" id="CCF85383.1"/>
    </source>
</evidence>
<name>I4EL21_9BACT</name>
<accession>I4EL21</accession>
<dbReference type="Proteomes" id="UP000004221">
    <property type="component" value="Unassembled WGS sequence"/>
</dbReference>
<gene>
    <name evidence="1" type="ORF">NITHO_490006</name>
</gene>
<proteinExistence type="predicted"/>
<evidence type="ECO:0000313" key="2">
    <source>
        <dbReference type="Proteomes" id="UP000004221"/>
    </source>
</evidence>
<dbReference type="EMBL" id="CAGS01000434">
    <property type="protein sequence ID" value="CCF85383.1"/>
    <property type="molecule type" value="Genomic_DNA"/>
</dbReference>
<organism evidence="1 2">
    <name type="scientific">Nitrolancea hollandica Lb</name>
    <dbReference type="NCBI Taxonomy" id="1129897"/>
    <lineage>
        <taxon>Bacteria</taxon>
        <taxon>Pseudomonadati</taxon>
        <taxon>Thermomicrobiota</taxon>
        <taxon>Thermomicrobia</taxon>
        <taxon>Sphaerobacterales</taxon>
        <taxon>Sphaerobacterineae</taxon>
        <taxon>Sphaerobacteraceae</taxon>
        <taxon>Nitrolancea</taxon>
    </lineage>
</organism>
<protein>
    <submittedName>
        <fullName evidence="1">Uncharacterized protein</fullName>
    </submittedName>
</protein>
<comment type="caution">
    <text evidence="1">The sequence shown here is derived from an EMBL/GenBank/DDBJ whole genome shotgun (WGS) entry which is preliminary data.</text>
</comment>
<reference evidence="1 2" key="1">
    <citation type="journal article" date="2012" name="ISME J.">
        <title>Nitrification expanded: discovery, physiology and genomics of a nitrite-oxidizing bacterium from the phylum Chloroflexi.</title>
        <authorList>
            <person name="Sorokin D.Y."/>
            <person name="Lucker S."/>
            <person name="Vejmelkova D."/>
            <person name="Kostrikina N.A."/>
            <person name="Kleerebezem R."/>
            <person name="Rijpstra W.I."/>
            <person name="Damste J.S."/>
            <person name="Le Paslier D."/>
            <person name="Muyzer G."/>
            <person name="Wagner M."/>
            <person name="van Loosdrecht M.C."/>
            <person name="Daims H."/>
        </authorList>
    </citation>
    <scope>NUCLEOTIDE SEQUENCE [LARGE SCALE GENOMIC DNA]</scope>
    <source>
        <strain evidence="2">none</strain>
    </source>
</reference>
<dbReference type="InterPro" id="IPR021341">
    <property type="entry name" value="DUF2958"/>
</dbReference>
<dbReference type="Pfam" id="PF11171">
    <property type="entry name" value="DUF2958"/>
    <property type="match status" value="1"/>
</dbReference>
<sequence length="63" mass="7116">MEGENTPAVDFVFFGYVQGLEAELGYFSLSELEQLRGALRLPVERDLYFEPCRLSAITSGKVR</sequence>
<keyword evidence="2" id="KW-1185">Reference proteome</keyword>